<evidence type="ECO:0000313" key="2">
    <source>
        <dbReference type="EMBL" id="DAE09694.1"/>
    </source>
</evidence>
<keyword evidence="1" id="KW-0175">Coiled coil</keyword>
<protein>
    <submittedName>
        <fullName evidence="2">Uncharacterized protein</fullName>
    </submittedName>
</protein>
<accession>A0A8S5PRI7</accession>
<name>A0A8S5PRI7_9CAUD</name>
<sequence length="41" mass="4875">MEQDFKNNYSLNADAIEQLEQEIEELEKLEEKILSVSLNNY</sequence>
<proteinExistence type="predicted"/>
<dbReference type="EMBL" id="BK015491">
    <property type="protein sequence ID" value="DAE09694.1"/>
    <property type="molecule type" value="Genomic_DNA"/>
</dbReference>
<organism evidence="2">
    <name type="scientific">Myoviridae sp. ctjhW4</name>
    <dbReference type="NCBI Taxonomy" id="2825162"/>
    <lineage>
        <taxon>Viruses</taxon>
        <taxon>Duplodnaviria</taxon>
        <taxon>Heunggongvirae</taxon>
        <taxon>Uroviricota</taxon>
        <taxon>Caudoviricetes</taxon>
    </lineage>
</organism>
<feature type="coiled-coil region" evidence="1">
    <location>
        <begin position="9"/>
        <end position="39"/>
    </location>
</feature>
<reference evidence="2" key="1">
    <citation type="journal article" date="2021" name="Proc. Natl. Acad. Sci. U.S.A.">
        <title>A Catalog of Tens of Thousands of Viruses from Human Metagenomes Reveals Hidden Associations with Chronic Diseases.</title>
        <authorList>
            <person name="Tisza M.J."/>
            <person name="Buck C.B."/>
        </authorList>
    </citation>
    <scope>NUCLEOTIDE SEQUENCE</scope>
    <source>
        <strain evidence="2">CtjhW4</strain>
    </source>
</reference>
<evidence type="ECO:0000256" key="1">
    <source>
        <dbReference type="SAM" id="Coils"/>
    </source>
</evidence>